<evidence type="ECO:0000256" key="1">
    <source>
        <dbReference type="SAM" id="Coils"/>
    </source>
</evidence>
<sequence>MSFKTIVNNSRTWWAHASAHGAYRIRLAFHARPLASASVLVAAGLLIGVAGRSAAGMAQVSLLQAKAEQRDAELDQVRRGAQQEINAMAARLGELQAQANRLNALGERLTRVGQLQDGEFDFNEPVGVGGNDVSYDMKPAELVAGVDKLEQQFAASGRQLSVLEALLFNRELDRNATPGRLPIANSYITSGFGGRADPFGGGGQYHKGIDFKASVGDPVLAVADGVVSFAGVKGGYGNVVDVDHGNGYVTRYAHNSRLTVRAGDLVRVGQEVAKAGSTGRSTGAHVHFEVWENGRVVNPRKFLGEGPTPVGQSVKRG</sequence>
<evidence type="ECO:0000259" key="2">
    <source>
        <dbReference type="Pfam" id="PF01551"/>
    </source>
</evidence>
<dbReference type="EMBL" id="CP060731">
    <property type="protein sequence ID" value="QNN77829.1"/>
    <property type="molecule type" value="Genomic_DNA"/>
</dbReference>
<dbReference type="PANTHER" id="PTHR21666">
    <property type="entry name" value="PEPTIDASE-RELATED"/>
    <property type="match status" value="1"/>
</dbReference>
<dbReference type="SUPFAM" id="SSF51261">
    <property type="entry name" value="Duplicated hybrid motif"/>
    <property type="match status" value="1"/>
</dbReference>
<dbReference type="GO" id="GO:0004222">
    <property type="term" value="F:metalloendopeptidase activity"/>
    <property type="evidence" value="ECO:0007669"/>
    <property type="project" value="TreeGrafter"/>
</dbReference>
<protein>
    <submittedName>
        <fullName evidence="3">Peptidoglycan DD-metalloendopeptidase family protein</fullName>
    </submittedName>
</protein>
<evidence type="ECO:0000313" key="4">
    <source>
        <dbReference type="Proteomes" id="UP000515838"/>
    </source>
</evidence>
<dbReference type="AlphaFoldDB" id="A0A7G9TCK4"/>
<dbReference type="PANTHER" id="PTHR21666:SF291">
    <property type="entry name" value="STAGE II SPORULATION PROTEIN Q"/>
    <property type="match status" value="1"/>
</dbReference>
<gene>
    <name evidence="3" type="ORF">IAE60_18405</name>
</gene>
<dbReference type="GeneID" id="81472968"/>
<dbReference type="FunFam" id="2.70.70.10:FF:000006">
    <property type="entry name" value="M23 family peptidase"/>
    <property type="match status" value="1"/>
</dbReference>
<dbReference type="InterPro" id="IPR011055">
    <property type="entry name" value="Dup_hybrid_motif"/>
</dbReference>
<organism evidence="3 4">
    <name type="scientific">Pseudoxanthomonas mexicana</name>
    <dbReference type="NCBI Taxonomy" id="128785"/>
    <lineage>
        <taxon>Bacteria</taxon>
        <taxon>Pseudomonadati</taxon>
        <taxon>Pseudomonadota</taxon>
        <taxon>Gammaproteobacteria</taxon>
        <taxon>Lysobacterales</taxon>
        <taxon>Lysobacteraceae</taxon>
        <taxon>Pseudoxanthomonas</taxon>
    </lineage>
</organism>
<dbReference type="RefSeq" id="WP_162108383.1">
    <property type="nucleotide sequence ID" value="NZ_CP060731.1"/>
</dbReference>
<feature type="coiled-coil region" evidence="1">
    <location>
        <begin position="78"/>
        <end position="105"/>
    </location>
</feature>
<dbReference type="Gene3D" id="2.70.70.10">
    <property type="entry name" value="Glucose Permease (Domain IIA)"/>
    <property type="match status" value="1"/>
</dbReference>
<dbReference type="InterPro" id="IPR050570">
    <property type="entry name" value="Cell_wall_metabolism_enzyme"/>
</dbReference>
<dbReference type="Pfam" id="PF01551">
    <property type="entry name" value="Peptidase_M23"/>
    <property type="match status" value="1"/>
</dbReference>
<dbReference type="Proteomes" id="UP000515838">
    <property type="component" value="Chromosome"/>
</dbReference>
<proteinExistence type="predicted"/>
<accession>A0A7G9TCK4</accession>
<name>A0A7G9TCK4_PSEMX</name>
<dbReference type="InterPro" id="IPR016047">
    <property type="entry name" value="M23ase_b-sheet_dom"/>
</dbReference>
<dbReference type="OrthoDB" id="9815245at2"/>
<keyword evidence="1" id="KW-0175">Coiled coil</keyword>
<reference evidence="3 4" key="1">
    <citation type="submission" date="2020-08" db="EMBL/GenBank/DDBJ databases">
        <title>Streptomycin Non-resistant strain, P. mexicana.</title>
        <authorList>
            <person name="Ganesh-Kumar S."/>
            <person name="Zhe T."/>
            <person name="Yu Z."/>
            <person name="Min Y."/>
        </authorList>
    </citation>
    <scope>NUCLEOTIDE SEQUENCE [LARGE SCALE GENOMIC DNA]</scope>
    <source>
        <strain evidence="3 4">GTZY2</strain>
    </source>
</reference>
<dbReference type="CDD" id="cd12797">
    <property type="entry name" value="M23_peptidase"/>
    <property type="match status" value="1"/>
</dbReference>
<feature type="domain" description="M23ase beta-sheet core" evidence="2">
    <location>
        <begin position="205"/>
        <end position="299"/>
    </location>
</feature>
<evidence type="ECO:0000313" key="3">
    <source>
        <dbReference type="EMBL" id="QNN77829.1"/>
    </source>
</evidence>